<evidence type="ECO:0000259" key="4">
    <source>
        <dbReference type="PROSITE" id="PS51084"/>
    </source>
</evidence>
<dbReference type="Gene3D" id="3.30.428.10">
    <property type="entry name" value="HIT-like"/>
    <property type="match status" value="1"/>
</dbReference>
<evidence type="ECO:0000256" key="1">
    <source>
        <dbReference type="PIRSR" id="PIRSR601310-1"/>
    </source>
</evidence>
<evidence type="ECO:0000313" key="5">
    <source>
        <dbReference type="EMBL" id="MBB5818704.1"/>
    </source>
</evidence>
<dbReference type="CDD" id="cd01276">
    <property type="entry name" value="PKCI_related"/>
    <property type="match status" value="1"/>
</dbReference>
<reference evidence="5 6" key="1">
    <citation type="submission" date="2020-08" db="EMBL/GenBank/DDBJ databases">
        <title>Sequencing the genomes of 1000 actinobacteria strains.</title>
        <authorList>
            <person name="Klenk H.-P."/>
        </authorList>
    </citation>
    <scope>NUCLEOTIDE SEQUENCE [LARGE SCALE GENOMIC DNA]</scope>
    <source>
        <strain evidence="5 6">DSM 46887</strain>
    </source>
</reference>
<dbReference type="InterPro" id="IPR036265">
    <property type="entry name" value="HIT-like_sf"/>
</dbReference>
<sequence length="117" mass="12430">MVSETNCLFCKIVAKEIPAEVVHETDRTLAFRDVNPQAPTHVLVIPKDHYPTAAALAAADDGLADEVLQAAHAVAEQEGVAEPGYRLVFNTGLGAGQTVFHVHGHVLGGRDLTWPPG</sequence>
<feature type="short sequence motif" description="Histidine triad motif" evidence="2 3">
    <location>
        <begin position="101"/>
        <end position="105"/>
    </location>
</feature>
<dbReference type="RefSeq" id="WP_184542408.1">
    <property type="nucleotide sequence ID" value="NZ_JACHMP010000001.1"/>
</dbReference>
<protein>
    <submittedName>
        <fullName evidence="5">Histidine triad (HIT) family protein</fullName>
    </submittedName>
</protein>
<evidence type="ECO:0000313" key="6">
    <source>
        <dbReference type="Proteomes" id="UP000540685"/>
    </source>
</evidence>
<dbReference type="Pfam" id="PF01230">
    <property type="entry name" value="HIT"/>
    <property type="match status" value="1"/>
</dbReference>
<keyword evidence="6" id="KW-1185">Reference proteome</keyword>
<dbReference type="GO" id="GO:0003824">
    <property type="term" value="F:catalytic activity"/>
    <property type="evidence" value="ECO:0007669"/>
    <property type="project" value="InterPro"/>
</dbReference>
<accession>A0A7W9IDG4</accession>
<evidence type="ECO:0000256" key="2">
    <source>
        <dbReference type="PIRSR" id="PIRSR601310-3"/>
    </source>
</evidence>
<name>A0A7W9IDG4_9ACTN</name>
<dbReference type="EMBL" id="JACHMP010000001">
    <property type="protein sequence ID" value="MBB5818704.1"/>
    <property type="molecule type" value="Genomic_DNA"/>
</dbReference>
<proteinExistence type="predicted"/>
<dbReference type="PROSITE" id="PS51084">
    <property type="entry name" value="HIT_2"/>
    <property type="match status" value="1"/>
</dbReference>
<dbReference type="InterPro" id="IPR011146">
    <property type="entry name" value="HIT-like"/>
</dbReference>
<evidence type="ECO:0000256" key="3">
    <source>
        <dbReference type="PROSITE-ProRule" id="PRU00464"/>
    </source>
</evidence>
<dbReference type="PRINTS" id="PR00332">
    <property type="entry name" value="HISTRIAD"/>
</dbReference>
<dbReference type="InterPro" id="IPR001310">
    <property type="entry name" value="Histidine_triad_HIT"/>
</dbReference>
<comment type="caution">
    <text evidence="5">The sequence shown here is derived from an EMBL/GenBank/DDBJ whole genome shotgun (WGS) entry which is preliminary data.</text>
</comment>
<feature type="domain" description="HIT" evidence="4">
    <location>
        <begin position="8"/>
        <end position="117"/>
    </location>
</feature>
<dbReference type="AlphaFoldDB" id="A0A7W9IDG4"/>
<dbReference type="Proteomes" id="UP000540685">
    <property type="component" value="Unassembled WGS sequence"/>
</dbReference>
<dbReference type="SUPFAM" id="SSF54197">
    <property type="entry name" value="HIT-like"/>
    <property type="match status" value="1"/>
</dbReference>
<gene>
    <name evidence="5" type="ORF">F4562_001766</name>
</gene>
<dbReference type="PANTHER" id="PTHR23089">
    <property type="entry name" value="HISTIDINE TRIAD HIT PROTEIN"/>
    <property type="match status" value="1"/>
</dbReference>
<feature type="active site" description="Tele-AMP-histidine intermediate" evidence="1">
    <location>
        <position position="103"/>
    </location>
</feature>
<organism evidence="5 6">
    <name type="scientific">Streptosporangium becharense</name>
    <dbReference type="NCBI Taxonomy" id="1816182"/>
    <lineage>
        <taxon>Bacteria</taxon>
        <taxon>Bacillati</taxon>
        <taxon>Actinomycetota</taxon>
        <taxon>Actinomycetes</taxon>
        <taxon>Streptosporangiales</taxon>
        <taxon>Streptosporangiaceae</taxon>
        <taxon>Streptosporangium</taxon>
    </lineage>
</organism>